<evidence type="ECO:0000313" key="5">
    <source>
        <dbReference type="Proteomes" id="UP000380386"/>
    </source>
</evidence>
<dbReference type="InterPro" id="IPR038734">
    <property type="entry name" value="YhaN_AAA"/>
</dbReference>
<feature type="transmembrane region" description="Helical" evidence="2">
    <location>
        <begin position="408"/>
        <end position="423"/>
    </location>
</feature>
<feature type="transmembrane region" description="Helical" evidence="2">
    <location>
        <begin position="385"/>
        <end position="402"/>
    </location>
</feature>
<reference evidence="4 5" key="1">
    <citation type="journal article" date="2019" name="Syst. Appl. Microbiol.">
        <title>Polyphasic characterization of two novel Lactobacillus spp. isolated from blown salami packages: Description of Lactobacillus halodurans sp. nov. and Lactobacillus salsicarnum sp. nov.</title>
        <authorList>
            <person name="Schuster J.A."/>
            <person name="Klingl A."/>
            <person name="Vogel R.F."/>
            <person name="Ehrmann M.A."/>
        </authorList>
    </citation>
    <scope>NUCLEOTIDE SEQUENCE [LARGE SCALE GENOMIC DNA]</scope>
    <source>
        <strain evidence="4 5">TMW 1.2118</strain>
    </source>
</reference>
<protein>
    <recommendedName>
        <fullName evidence="3">YhaN AAA domain-containing protein</fullName>
    </recommendedName>
</protein>
<gene>
    <name evidence="4" type="ORF">FHL02_09750</name>
</gene>
<accession>A0A5P0ZJM8</accession>
<keyword evidence="2" id="KW-1133">Transmembrane helix</keyword>
<dbReference type="PANTHER" id="PTHR41259:SF1">
    <property type="entry name" value="DOUBLE-STRAND BREAK REPAIR RAD50 ATPASE, PUTATIVE-RELATED"/>
    <property type="match status" value="1"/>
</dbReference>
<name>A0A5P0ZJM8_9LACO</name>
<evidence type="ECO:0000256" key="1">
    <source>
        <dbReference type="SAM" id="Coils"/>
    </source>
</evidence>
<evidence type="ECO:0000256" key="2">
    <source>
        <dbReference type="SAM" id="Phobius"/>
    </source>
</evidence>
<dbReference type="EMBL" id="VDFM01000015">
    <property type="protein sequence ID" value="MQS53303.1"/>
    <property type="molecule type" value="Genomic_DNA"/>
</dbReference>
<keyword evidence="1" id="KW-0175">Coiled coil</keyword>
<evidence type="ECO:0000259" key="3">
    <source>
        <dbReference type="Pfam" id="PF13514"/>
    </source>
</evidence>
<dbReference type="Pfam" id="PF13514">
    <property type="entry name" value="AAA_27"/>
    <property type="match status" value="1"/>
</dbReference>
<organism evidence="4 5">
    <name type="scientific">Companilactobacillus mishanensis</name>
    <dbReference type="NCBI Taxonomy" id="2486008"/>
    <lineage>
        <taxon>Bacteria</taxon>
        <taxon>Bacillati</taxon>
        <taxon>Bacillota</taxon>
        <taxon>Bacilli</taxon>
        <taxon>Lactobacillales</taxon>
        <taxon>Lactobacillaceae</taxon>
        <taxon>Companilactobacillus</taxon>
    </lineage>
</organism>
<proteinExistence type="predicted"/>
<dbReference type="Gene3D" id="3.40.50.300">
    <property type="entry name" value="P-loop containing nucleotide triphosphate hydrolases"/>
    <property type="match status" value="2"/>
</dbReference>
<evidence type="ECO:0000313" key="4">
    <source>
        <dbReference type="EMBL" id="MQS53303.1"/>
    </source>
</evidence>
<feature type="coiled-coil region" evidence="1">
    <location>
        <begin position="200"/>
        <end position="248"/>
    </location>
</feature>
<dbReference type="AlphaFoldDB" id="A0A5P0ZJM8"/>
<dbReference type="InterPro" id="IPR027417">
    <property type="entry name" value="P-loop_NTPase"/>
</dbReference>
<feature type="domain" description="YhaN AAA" evidence="3">
    <location>
        <begin position="11"/>
        <end position="206"/>
    </location>
</feature>
<dbReference type="Proteomes" id="UP000380386">
    <property type="component" value="Unassembled WGS sequence"/>
</dbReference>
<keyword evidence="2" id="KW-0472">Membrane</keyword>
<keyword evidence="2" id="KW-0812">Transmembrane</keyword>
<dbReference type="PANTHER" id="PTHR41259">
    <property type="entry name" value="DOUBLE-STRAND BREAK REPAIR RAD50 ATPASE, PUTATIVE-RELATED"/>
    <property type="match status" value="1"/>
</dbReference>
<sequence length="816" mass="93692">MYRRRKVKLIKVKIYGFGKWVNQDFDIKSDYQIIFGNNEAGKTTFLNFIKSILFGFASGRGTNKFEQYKPRNGGSYGGELIFQDSDNNSWTVKRVEGKGDGDLSLFREDQKVPNSLLTKITSGFSKTDFEATHVMNDESIRSIYDLDEQKLETEILALGAAGSKEWLQTADDLESDGADIYKPRGTKQPLTTSIKRYQELQREKAQFDDQQVQYSKINNKLMELKKELSKSETKYNNLLENQKALNNLHEKLPRYREYLALKQISLDTASLISQSDWDDYLENKGQLNALNTSKRQQADATLTDQEEAMLENYRSNQADVDLIANNKNKIQEKIFDTRQLTDSLRKSDFKSDQIRAENPLYDDRMELLTRDDIQQLNVATPKSNFNLGILVSIIALVITFFVPNPIRIVTGIVFVVALVWSFYQKKTVNDSLAELDESKHKILSNKNLGGLTVEQAKSIQPVISQIKSLKLEQAELDSKVDQSTGELDKWKNLMVKVHIVDSVENVEDVIPEVESYFKKLTRLKAKIDLMERSKLETSELLKNHTSSISKINQNLANLFSKYSVENENEFVDLHEHQKQQADNINKLSNDVEYLGNDIPNFEKITNLDSIELDLQSINNQVNTIQSERNVKLNEQGSLENQLKQVFDDSAYTKLVEDITQCESEMIDEYDEWLSGNLASKWIHEMLNLASENRYPRMIEKAKSYFSILTNGNYVDINMNKQNHLSLTRKDKTIFDVHELSKGTTVQLYVSLRLAFVTEISDIVDLPILIDDAFVDFDSSRSQNVFKLIKEVSSDNQVIFVTANLTEELPEDHVLRI</sequence>
<comment type="caution">
    <text evidence="4">The sequence shown here is derived from an EMBL/GenBank/DDBJ whole genome shotgun (WGS) entry which is preliminary data.</text>
</comment>
<dbReference type="SUPFAM" id="SSF52540">
    <property type="entry name" value="P-loop containing nucleoside triphosphate hydrolases"/>
    <property type="match status" value="1"/>
</dbReference>